<dbReference type="Pfam" id="PF22669">
    <property type="entry name" value="Exo_endo_phos2"/>
    <property type="match status" value="2"/>
</dbReference>
<dbReference type="PANTHER" id="PTHR12997:SF2">
    <property type="entry name" value="INOSITOL POLYPHOSPHATE-5-PHOSPHATASE A"/>
    <property type="match status" value="1"/>
</dbReference>
<proteinExistence type="inferred from homology"/>
<feature type="domain" description="Inositol polyphosphate-related phosphatase" evidence="5">
    <location>
        <begin position="1"/>
        <end position="403"/>
    </location>
</feature>
<dbReference type="WBParaSite" id="BXY_1539500.1">
    <property type="protein sequence ID" value="BXY_1539500.1"/>
    <property type="gene ID" value="BXY_1539500"/>
</dbReference>
<dbReference type="Proteomes" id="UP000095284">
    <property type="component" value="Unplaced"/>
</dbReference>
<dbReference type="eggNOG" id="KOG1976">
    <property type="taxonomic scope" value="Eukaryota"/>
</dbReference>
<feature type="region of interest" description="Disordered" evidence="4">
    <location>
        <begin position="252"/>
        <end position="271"/>
    </location>
</feature>
<dbReference type="InterPro" id="IPR000300">
    <property type="entry name" value="IPPc"/>
</dbReference>
<evidence type="ECO:0000259" key="5">
    <source>
        <dbReference type="SMART" id="SM00128"/>
    </source>
</evidence>
<name>A0A1I7SQT2_BURXY</name>
<dbReference type="EMBL" id="CAJFCV020000003">
    <property type="protein sequence ID" value="CAG9110352.1"/>
    <property type="molecule type" value="Genomic_DNA"/>
</dbReference>
<evidence type="ECO:0000256" key="3">
    <source>
        <dbReference type="ARBA" id="ARBA00023599"/>
    </source>
</evidence>
<organism evidence="8 10">
    <name type="scientific">Bursaphelenchus xylophilus</name>
    <name type="common">Pinewood nematode worm</name>
    <name type="synonym">Aphelenchoides xylophilus</name>
    <dbReference type="NCBI Taxonomy" id="6326"/>
    <lineage>
        <taxon>Eukaryota</taxon>
        <taxon>Metazoa</taxon>
        <taxon>Ecdysozoa</taxon>
        <taxon>Nematoda</taxon>
        <taxon>Chromadorea</taxon>
        <taxon>Rhabditida</taxon>
        <taxon>Tylenchina</taxon>
        <taxon>Tylenchomorpha</taxon>
        <taxon>Aphelenchoidea</taxon>
        <taxon>Aphelenchoididae</taxon>
        <taxon>Bursaphelenchus</taxon>
    </lineage>
</organism>
<gene>
    <name evidence="6" type="ORF">BXYJ_LOCUS7429</name>
</gene>
<evidence type="ECO:0000256" key="4">
    <source>
        <dbReference type="SAM" id="MobiDB-lite"/>
    </source>
</evidence>
<dbReference type="PANTHER" id="PTHR12997">
    <property type="entry name" value="TYPE I INOSITOL-1,4,5-TRISPHOSPHATE 5-PHOSPHATASE"/>
    <property type="match status" value="1"/>
</dbReference>
<dbReference type="AlphaFoldDB" id="A0A1I7SQT2"/>
<dbReference type="Proteomes" id="UP000659654">
    <property type="component" value="Unassembled WGS sequence"/>
</dbReference>
<dbReference type="GO" id="GO:0046856">
    <property type="term" value="P:phosphatidylinositol dephosphorylation"/>
    <property type="evidence" value="ECO:0007669"/>
    <property type="project" value="InterPro"/>
</dbReference>
<evidence type="ECO:0000256" key="2">
    <source>
        <dbReference type="ARBA" id="ARBA00022801"/>
    </source>
</evidence>
<sequence>MPRVLLITANLGSLFDDLGRLSQRWLEYMAKTVHSQAADFVAIHLQETGGKRFEENSDKVVPLIWKLHEGLRDQFEHCYAFLDIDFTISEQFTALGSVFFVRSSIKDKVQIFDFKKRVFEPLGEAGLYVEPSINSSNRIRKEKFSRDFWPGVRWGRKGYMHSRWAVDGNILDLINLHLFHDESNLAFHENPFQYSQNRRKAMNYMLQRYDEFAKSTKTEGSANLFLFGDFNFRLNAISFLKKLTKHASEHTLETLSDSDSPKNSSDDSDTVLINGHPILDRQLSAIEYRRDDENCVLRIEKKKFEYENSKNLLSNWREYKEDDQEPRDLPLKELPVSFPPTYPWSEDPLNHNLLTNTRMPAWCDRILMNPTAFSALSNPIYTSIGMDLCMGDHKPVILAFDLP</sequence>
<dbReference type="GO" id="GO:0004445">
    <property type="term" value="F:inositol-polyphosphate 5-phosphatase activity"/>
    <property type="evidence" value="ECO:0007669"/>
    <property type="project" value="UniProtKB-EC"/>
</dbReference>
<evidence type="ECO:0000313" key="9">
    <source>
        <dbReference type="Proteomes" id="UP000659654"/>
    </source>
</evidence>
<dbReference type="InterPro" id="IPR036691">
    <property type="entry name" value="Endo/exonu/phosph_ase_sf"/>
</dbReference>
<dbReference type="SUPFAM" id="SSF56219">
    <property type="entry name" value="DNase I-like"/>
    <property type="match status" value="1"/>
</dbReference>
<dbReference type="EC" id="3.1.3.56" evidence="1"/>
<dbReference type="OrthoDB" id="5780965at2759"/>
<accession>A0A1I7SQT2</accession>
<dbReference type="SMART" id="SM00128">
    <property type="entry name" value="IPPc"/>
    <property type="match status" value="1"/>
</dbReference>
<reference evidence="10" key="1">
    <citation type="submission" date="2016-11" db="UniProtKB">
        <authorList>
            <consortium name="WormBaseParasite"/>
        </authorList>
    </citation>
    <scope>IDENTIFICATION</scope>
</reference>
<evidence type="ECO:0000313" key="8">
    <source>
        <dbReference type="Proteomes" id="UP000095284"/>
    </source>
</evidence>
<reference evidence="7" key="2">
    <citation type="submission" date="2020-08" db="EMBL/GenBank/DDBJ databases">
        <authorList>
            <person name="Kikuchi T."/>
        </authorList>
    </citation>
    <scope>NUCLEOTIDE SEQUENCE</scope>
    <source>
        <strain evidence="6">Ka4C1</strain>
    </source>
</reference>
<dbReference type="Proteomes" id="UP000582659">
    <property type="component" value="Unassembled WGS sequence"/>
</dbReference>
<evidence type="ECO:0000313" key="7">
    <source>
        <dbReference type="EMBL" id="CAG9110352.1"/>
    </source>
</evidence>
<evidence type="ECO:0000313" key="10">
    <source>
        <dbReference type="WBParaSite" id="BXY_1539500.1"/>
    </source>
</evidence>
<dbReference type="Gene3D" id="3.60.10.10">
    <property type="entry name" value="Endonuclease/exonuclease/phosphatase"/>
    <property type="match status" value="1"/>
</dbReference>
<evidence type="ECO:0000313" key="6">
    <source>
        <dbReference type="EMBL" id="CAD5222461.1"/>
    </source>
</evidence>
<comment type="similarity">
    <text evidence="3">Belongs to the inositol 1,4,5-trisphosphate 5-phosphatase type I family.</text>
</comment>
<dbReference type="EMBL" id="CAJFDI010000003">
    <property type="protein sequence ID" value="CAD5222461.1"/>
    <property type="molecule type" value="Genomic_DNA"/>
</dbReference>
<dbReference type="InterPro" id="IPR039737">
    <property type="entry name" value="INPP5A"/>
</dbReference>
<evidence type="ECO:0000256" key="1">
    <source>
        <dbReference type="ARBA" id="ARBA00012997"/>
    </source>
</evidence>
<keyword evidence="9" id="KW-1185">Reference proteome</keyword>
<keyword evidence="2" id="KW-0378">Hydrolase</keyword>
<protein>
    <recommendedName>
        <fullName evidence="1">inositol-polyphosphate 5-phosphatase</fullName>
        <ecNumber evidence="1">3.1.3.56</ecNumber>
    </recommendedName>
</protein>